<evidence type="ECO:0000313" key="3">
    <source>
        <dbReference type="Proteomes" id="UP000295252"/>
    </source>
</evidence>
<evidence type="ECO:0000256" key="1">
    <source>
        <dbReference type="SAM" id="Phobius"/>
    </source>
</evidence>
<reference evidence="3" key="1">
    <citation type="journal article" date="2014" name="Science">
        <title>The coffee genome provides insight into the convergent evolution of caffeine biosynthesis.</title>
        <authorList>
            <person name="Denoeud F."/>
            <person name="Carretero-Paulet L."/>
            <person name="Dereeper A."/>
            <person name="Droc G."/>
            <person name="Guyot R."/>
            <person name="Pietrella M."/>
            <person name="Zheng C."/>
            <person name="Alberti A."/>
            <person name="Anthony F."/>
            <person name="Aprea G."/>
            <person name="Aury J.M."/>
            <person name="Bento P."/>
            <person name="Bernard M."/>
            <person name="Bocs S."/>
            <person name="Campa C."/>
            <person name="Cenci A."/>
            <person name="Combes M.C."/>
            <person name="Crouzillat D."/>
            <person name="Da Silva C."/>
            <person name="Daddiego L."/>
            <person name="De Bellis F."/>
            <person name="Dussert S."/>
            <person name="Garsmeur O."/>
            <person name="Gayraud T."/>
            <person name="Guignon V."/>
            <person name="Jahn K."/>
            <person name="Jamilloux V."/>
            <person name="Joet T."/>
            <person name="Labadie K."/>
            <person name="Lan T."/>
            <person name="Leclercq J."/>
            <person name="Lepelley M."/>
            <person name="Leroy T."/>
            <person name="Li L.T."/>
            <person name="Librado P."/>
            <person name="Lopez L."/>
            <person name="Munoz A."/>
            <person name="Noel B."/>
            <person name="Pallavicini A."/>
            <person name="Perrotta G."/>
            <person name="Poncet V."/>
            <person name="Pot D."/>
            <person name="Priyono X."/>
            <person name="Rigoreau M."/>
            <person name="Rouard M."/>
            <person name="Rozas J."/>
            <person name="Tranchant-Dubreuil C."/>
            <person name="VanBuren R."/>
            <person name="Zhang Q."/>
            <person name="Andrade A.C."/>
            <person name="Argout X."/>
            <person name="Bertrand B."/>
            <person name="de Kochko A."/>
            <person name="Graziosi G."/>
            <person name="Henry R.J."/>
            <person name="Jayarama X."/>
            <person name="Ming R."/>
            <person name="Nagai C."/>
            <person name="Rounsley S."/>
            <person name="Sankoff D."/>
            <person name="Giuliano G."/>
            <person name="Albert V.A."/>
            <person name="Wincker P."/>
            <person name="Lashermes P."/>
        </authorList>
    </citation>
    <scope>NUCLEOTIDE SEQUENCE [LARGE SCALE GENOMIC DNA]</scope>
    <source>
        <strain evidence="3">cv. DH200-94</strain>
    </source>
</reference>
<proteinExistence type="predicted"/>
<name>A0A068VDA3_COFCA</name>
<accession>A0A068VDA3</accession>
<protein>
    <submittedName>
        <fullName evidence="2">Uncharacterized protein</fullName>
    </submittedName>
</protein>
<dbReference type="AlphaFoldDB" id="A0A068VDA3"/>
<dbReference type="Gramene" id="CDP17663">
    <property type="protein sequence ID" value="CDP17663"/>
    <property type="gene ID" value="GSCOC_T00013200001"/>
</dbReference>
<keyword evidence="1" id="KW-1133">Transmembrane helix</keyword>
<dbReference type="Proteomes" id="UP000295252">
    <property type="component" value="Chromosome I"/>
</dbReference>
<sequence>MLSDIVRNLKGAGPVAEKIKQLFDFQQRRDKQLRISSKCGWLSALEVLVLVLVLSDWNFWTLVGELSRSLQAILIEAFFHGCM</sequence>
<keyword evidence="1" id="KW-0472">Membrane</keyword>
<dbReference type="EMBL" id="HG739256">
    <property type="protein sequence ID" value="CDP17663.1"/>
    <property type="molecule type" value="Genomic_DNA"/>
</dbReference>
<feature type="transmembrane region" description="Helical" evidence="1">
    <location>
        <begin position="39"/>
        <end position="60"/>
    </location>
</feature>
<organism evidence="2 3">
    <name type="scientific">Coffea canephora</name>
    <name type="common">Robusta coffee</name>
    <dbReference type="NCBI Taxonomy" id="49390"/>
    <lineage>
        <taxon>Eukaryota</taxon>
        <taxon>Viridiplantae</taxon>
        <taxon>Streptophyta</taxon>
        <taxon>Embryophyta</taxon>
        <taxon>Tracheophyta</taxon>
        <taxon>Spermatophyta</taxon>
        <taxon>Magnoliopsida</taxon>
        <taxon>eudicotyledons</taxon>
        <taxon>Gunneridae</taxon>
        <taxon>Pentapetalae</taxon>
        <taxon>asterids</taxon>
        <taxon>lamiids</taxon>
        <taxon>Gentianales</taxon>
        <taxon>Rubiaceae</taxon>
        <taxon>Ixoroideae</taxon>
        <taxon>Gardenieae complex</taxon>
        <taxon>Bertiereae - Coffeeae clade</taxon>
        <taxon>Coffeeae</taxon>
        <taxon>Coffea</taxon>
    </lineage>
</organism>
<gene>
    <name evidence="2" type="ORF">GSCOC_T00013200001</name>
</gene>
<dbReference type="InParanoid" id="A0A068VDA3"/>
<evidence type="ECO:0000313" key="2">
    <source>
        <dbReference type="EMBL" id="CDP17663.1"/>
    </source>
</evidence>
<keyword evidence="1" id="KW-0812">Transmembrane</keyword>
<keyword evidence="3" id="KW-1185">Reference proteome</keyword>